<evidence type="ECO:0000313" key="4">
    <source>
        <dbReference type="EnsemblPlants" id="KQL05152"/>
    </source>
</evidence>
<feature type="region of interest" description="Disordered" evidence="1">
    <location>
        <begin position="267"/>
        <end position="310"/>
    </location>
</feature>
<feature type="compositionally biased region" description="Basic and acidic residues" evidence="1">
    <location>
        <begin position="273"/>
        <end position="304"/>
    </location>
</feature>
<evidence type="ECO:0000313" key="5">
    <source>
        <dbReference type="Proteomes" id="UP000004995"/>
    </source>
</evidence>
<name>K3XQQ3_SETIT</name>
<dbReference type="Pfam" id="PF26138">
    <property type="entry name" value="DUF8040"/>
    <property type="match status" value="1"/>
</dbReference>
<evidence type="ECO:0000256" key="1">
    <source>
        <dbReference type="SAM" id="MobiDB-lite"/>
    </source>
</evidence>
<reference evidence="5" key="1">
    <citation type="journal article" date="2012" name="Nat. Biotechnol.">
        <title>Reference genome sequence of the model plant Setaria.</title>
        <authorList>
            <person name="Bennetzen J.L."/>
            <person name="Schmutz J."/>
            <person name="Wang H."/>
            <person name="Percifield R."/>
            <person name="Hawkins J."/>
            <person name="Pontaroli A.C."/>
            <person name="Estep M."/>
            <person name="Feng L."/>
            <person name="Vaughn J.N."/>
            <person name="Grimwood J."/>
            <person name="Jenkins J."/>
            <person name="Barry K."/>
            <person name="Lindquist E."/>
            <person name="Hellsten U."/>
            <person name="Deshpande S."/>
            <person name="Wang X."/>
            <person name="Wu X."/>
            <person name="Mitros T."/>
            <person name="Triplett J."/>
            <person name="Yang X."/>
            <person name="Ye C.Y."/>
            <person name="Mauro-Herrera M."/>
            <person name="Wang L."/>
            <person name="Li P."/>
            <person name="Sharma M."/>
            <person name="Sharma R."/>
            <person name="Ronald P.C."/>
            <person name="Panaud O."/>
            <person name="Kellogg E.A."/>
            <person name="Brutnell T.P."/>
            <person name="Doust A.N."/>
            <person name="Tuskan G.A."/>
            <person name="Rokhsar D."/>
            <person name="Devos K.M."/>
        </authorList>
    </citation>
    <scope>NUCLEOTIDE SEQUENCE [LARGE SCALE GENOMIC DNA]</scope>
    <source>
        <strain evidence="5">cv. Yugu1</strain>
    </source>
</reference>
<dbReference type="InterPro" id="IPR058353">
    <property type="entry name" value="DUF8040"/>
</dbReference>
<dbReference type="AlphaFoldDB" id="K3XQQ3"/>
<accession>K3XQQ3</accession>
<evidence type="ECO:0000259" key="2">
    <source>
        <dbReference type="Pfam" id="PF12776"/>
    </source>
</evidence>
<feature type="domain" description="DUF8040" evidence="3">
    <location>
        <begin position="32"/>
        <end position="125"/>
    </location>
</feature>
<dbReference type="PANTHER" id="PTHR46934">
    <property type="entry name" value="MYB_DNA-BIND_3 DOMAIN-CONTAINING PROTEIN-RELATED"/>
    <property type="match status" value="1"/>
</dbReference>
<evidence type="ECO:0000259" key="3">
    <source>
        <dbReference type="Pfam" id="PF26138"/>
    </source>
</evidence>
<dbReference type="Gramene" id="KQL05152">
    <property type="protein sequence ID" value="KQL05152"/>
    <property type="gene ID" value="SETIT_004240mg"/>
</dbReference>
<keyword evidence="5" id="KW-1185">Reference proteome</keyword>
<dbReference type="EMBL" id="AGNK02002993">
    <property type="status" value="NOT_ANNOTATED_CDS"/>
    <property type="molecule type" value="Genomic_DNA"/>
</dbReference>
<reference evidence="4" key="2">
    <citation type="submission" date="2018-08" db="UniProtKB">
        <authorList>
            <consortium name="EnsemblPlants"/>
        </authorList>
    </citation>
    <scope>IDENTIFICATION</scope>
    <source>
        <strain evidence="4">Yugu1</strain>
    </source>
</reference>
<dbReference type="EnsemblPlants" id="KQL05152">
    <property type="protein sequence ID" value="KQL05152"/>
    <property type="gene ID" value="SETIT_004240mg"/>
</dbReference>
<dbReference type="eggNOG" id="KOG4585">
    <property type="taxonomic scope" value="Eukaryota"/>
</dbReference>
<proteinExistence type="predicted"/>
<sequence length="384" mass="45777">MRLRDRIRKRRGEEDDDMMLCTGVRKKKWRHTSKLTGEERVRELLKGHVRNYRVAFRMEPEIFIALADYLRKERLVHDTRIKVEEKLGFFLYMLSHNASFEDLQEKFGHSGDTYHHHMKYFFDIVGPTLSKRFLKPPNPNQVHHKIARDPRFYPYFKIIIKFHVREDYVYFTKSQIQEKEKELKREYKLLKDAKQQSGTHFDAKAGRIKACPAVWKNILDSYPNAKKFHIKAFPLFEAMGELYDGQSHNKVENMEVLNSDLQKTLADQEDDDVRVLEDDQMPQRRDATGERDATVTRNTKEREPKRQKKATNLEGLMERYIGMRTEQAEDEIAQLARDREEITKEEKAKSFKLFKDPDNRQIFLSACDDNPDFALLWLRSEIAW</sequence>
<dbReference type="Pfam" id="PF12776">
    <property type="entry name" value="Myb_DNA-bind_3"/>
    <property type="match status" value="1"/>
</dbReference>
<dbReference type="PANTHER" id="PTHR46934:SF12">
    <property type="entry name" value="MYB_SANT-LIKE DOMAIN-CONTAINING PROTEIN"/>
    <property type="match status" value="1"/>
</dbReference>
<feature type="domain" description="Myb/SANT-like" evidence="2">
    <location>
        <begin position="157"/>
        <end position="217"/>
    </location>
</feature>
<dbReference type="InterPro" id="IPR024752">
    <property type="entry name" value="Myb/SANT-like_dom"/>
</dbReference>
<dbReference type="OMA" id="EPAVWAN"/>
<dbReference type="InParanoid" id="K3XQQ3"/>
<dbReference type="Proteomes" id="UP000004995">
    <property type="component" value="Unassembled WGS sequence"/>
</dbReference>
<organism evidence="4 5">
    <name type="scientific">Setaria italica</name>
    <name type="common">Foxtail millet</name>
    <name type="synonym">Panicum italicum</name>
    <dbReference type="NCBI Taxonomy" id="4555"/>
    <lineage>
        <taxon>Eukaryota</taxon>
        <taxon>Viridiplantae</taxon>
        <taxon>Streptophyta</taxon>
        <taxon>Embryophyta</taxon>
        <taxon>Tracheophyta</taxon>
        <taxon>Spermatophyta</taxon>
        <taxon>Magnoliopsida</taxon>
        <taxon>Liliopsida</taxon>
        <taxon>Poales</taxon>
        <taxon>Poaceae</taxon>
        <taxon>PACMAD clade</taxon>
        <taxon>Panicoideae</taxon>
        <taxon>Panicodae</taxon>
        <taxon>Paniceae</taxon>
        <taxon>Cenchrinae</taxon>
        <taxon>Setaria</taxon>
    </lineage>
</organism>
<protein>
    <submittedName>
        <fullName evidence="4">Uncharacterized protein</fullName>
    </submittedName>
</protein>
<dbReference type="HOGENOM" id="CLU_028568_4_0_1"/>